<dbReference type="EMBL" id="CP002039">
    <property type="protein sequence ID" value="ADJ61589.1"/>
    <property type="molecule type" value="Genomic_DNA"/>
</dbReference>
<name>D8ITU8_HERSS</name>
<dbReference type="AlphaFoldDB" id="D8ITU8"/>
<organism evidence="1 2">
    <name type="scientific">Herbaspirillum seropedicae (strain SmR1)</name>
    <dbReference type="NCBI Taxonomy" id="757424"/>
    <lineage>
        <taxon>Bacteria</taxon>
        <taxon>Pseudomonadati</taxon>
        <taxon>Pseudomonadota</taxon>
        <taxon>Betaproteobacteria</taxon>
        <taxon>Burkholderiales</taxon>
        <taxon>Oxalobacteraceae</taxon>
        <taxon>Herbaspirillum</taxon>
    </lineage>
</organism>
<gene>
    <name evidence="1" type="ordered locus">Hsero_0059</name>
</gene>
<proteinExistence type="predicted"/>
<dbReference type="Proteomes" id="UP000000329">
    <property type="component" value="Chromosome"/>
</dbReference>
<evidence type="ECO:0000313" key="1">
    <source>
        <dbReference type="EMBL" id="ADJ61589.1"/>
    </source>
</evidence>
<reference evidence="1 2" key="1">
    <citation type="submission" date="2010-04" db="EMBL/GenBank/DDBJ databases">
        <title>The genome of Herbaspirillum seropedicae SmR1, an endophytic, nitrogen-fixing, plant-growth promoting beta-Proteobacteria.</title>
        <authorList>
            <person name="Pedrosa F.O."/>
            <person name="Monteiro R.A."/>
            <person name="Wassem R."/>
            <person name="Cruz L.M."/>
            <person name="Ayub R.A."/>
            <person name="Colauto N.B."/>
            <person name="Fernandez M.A."/>
            <person name="Fungaro M.H.P."/>
            <person name="Grisard E.C."/>
            <person name="Hungria M."/>
            <person name="Madeira H.M.F."/>
            <person name="Nodari R.O."/>
            <person name="Osaku C.A."/>
            <person name="Petzl-Erler M.L."/>
            <person name="Terenzi H."/>
            <person name="Vieira L.G.E."/>
            <person name="Almeida M.I.M."/>
            <person name="Alves L.R."/>
            <person name="Arantes O.M.N."/>
            <person name="Balsanelli E."/>
            <person name="Barcellos F.G."/>
            <person name="Baura V.A."/>
            <person name="Binde D.R."/>
            <person name="Campo R.J."/>
            <person name="Chubatsu L.S."/>
            <person name="Chueire L.M.O."/>
            <person name="Ciferri R.R."/>
            <person name="Correa L.C."/>
            <person name="da Conceicao Silva J.L."/>
            <person name="Dabul A.N.G."/>
            <person name="Dambros B.P."/>
            <person name="Faoro H."/>
            <person name="Favetti A."/>
            <person name="Friedermann G."/>
            <person name="Furlaneto M.C."/>
            <person name="Gasques L.S."/>
            <person name="Gimenes C.C.T."/>
            <person name="Gioppo N.M.R."/>
            <person name="Glienke-Blanco C."/>
            <person name="Godoy L.P."/>
            <person name="Guerra M.P."/>
            <person name="Karp S."/>
            <person name="Kava-Cordeiro V."/>
            <person name="Margarido V.P."/>
            <person name="Mathioni S.M."/>
            <person name="Menck-Soares M.A."/>
            <person name="Murace N.K."/>
            <person name="Nicolas M.F."/>
            <person name="Oliveira C.E.C."/>
            <person name="Pagnan N.A.B."/>
            <person name="Pamphile J.A."/>
            <person name="Patussi E.V."/>
            <person name="Pereira L.F.P."/>
            <person name="Pereira-Ferrari L."/>
            <person name="Pinto F.G.S."/>
            <person name="Precoma C."/>
            <person name="Prioli A.J."/>
            <person name="Prioli S.M.A.P."/>
            <person name="Raittz R.T."/>
            <person name="Ramos H.J.O."/>
            <person name="Ribeiro E.M.S.F."/>
            <person name="Rigo L.U."/>
            <person name="Rocha C.L.M.S.C."/>
            <person name="Rocha S.N."/>
            <person name="Santos K."/>
            <person name="Satori D."/>
            <person name="Silva A.G."/>
            <person name="Simao R.C.G."/>
            <person name="Soares M.A.M."/>
            <person name="Souza E.M."/>
            <person name="Steffens M.B.R."/>
            <person name="Steindel M."/>
            <person name="Tadra-Sfeir M.Z."/>
            <person name="Takahashi E.K."/>
            <person name="Torres R.A."/>
            <person name="Valle J.S."/>
            <person name="Vernal J.I."/>
            <person name="Vilas-Boas L.A."/>
            <person name="Watanabe M.A.E."/>
            <person name="Weiss V.A."/>
            <person name="Yates M.A."/>
            <person name="Souza E.M."/>
        </authorList>
    </citation>
    <scope>NUCLEOTIDE SEQUENCE [LARGE SCALE GENOMIC DNA]</scope>
    <source>
        <strain evidence="1 2">SmR1</strain>
    </source>
</reference>
<dbReference type="KEGG" id="hse:Hsero_0059"/>
<evidence type="ECO:0000313" key="2">
    <source>
        <dbReference type="Proteomes" id="UP000000329"/>
    </source>
</evidence>
<accession>D8ITU8</accession>
<dbReference type="HOGENOM" id="CLU_3310922_0_0_4"/>
<protein>
    <submittedName>
        <fullName evidence="1">Uncharacterized protein</fullName>
    </submittedName>
</protein>
<dbReference type="STRING" id="757424.Hsero_0059"/>
<keyword evidence="2" id="KW-1185">Reference proteome</keyword>
<sequence length="39" mass="4128">MPADRALAAEEITKGGDQPSVRAGGVLYRTLPAVRSNCR</sequence>